<protein>
    <submittedName>
        <fullName evidence="7">Membrane protein</fullName>
    </submittedName>
</protein>
<feature type="domain" description="EamA" evidence="6">
    <location>
        <begin position="28"/>
        <end position="158"/>
    </location>
</feature>
<proteinExistence type="predicted"/>
<dbReference type="Proteomes" id="UP000037660">
    <property type="component" value="Unassembled WGS sequence"/>
</dbReference>
<comment type="caution">
    <text evidence="7">The sequence shown here is derived from an EMBL/GenBank/DDBJ whole genome shotgun (WGS) entry which is preliminary data.</text>
</comment>
<dbReference type="EMBL" id="BBYR01000023">
    <property type="protein sequence ID" value="GAP35433.1"/>
    <property type="molecule type" value="Genomic_DNA"/>
</dbReference>
<feature type="transmembrane region" description="Helical" evidence="5">
    <location>
        <begin position="198"/>
        <end position="219"/>
    </location>
</feature>
<dbReference type="SUPFAM" id="SSF103481">
    <property type="entry name" value="Multidrug resistance efflux transporter EmrE"/>
    <property type="match status" value="2"/>
</dbReference>
<comment type="subcellular location">
    <subcellularLocation>
        <location evidence="1">Membrane</location>
        <topology evidence="1">Multi-pass membrane protein</topology>
    </subcellularLocation>
</comment>
<feature type="transmembrane region" description="Helical" evidence="5">
    <location>
        <begin position="28"/>
        <end position="48"/>
    </location>
</feature>
<evidence type="ECO:0000256" key="3">
    <source>
        <dbReference type="ARBA" id="ARBA00022989"/>
    </source>
</evidence>
<evidence type="ECO:0000256" key="1">
    <source>
        <dbReference type="ARBA" id="ARBA00004141"/>
    </source>
</evidence>
<evidence type="ECO:0000256" key="5">
    <source>
        <dbReference type="SAM" id="Phobius"/>
    </source>
</evidence>
<dbReference type="Pfam" id="PF00892">
    <property type="entry name" value="EamA"/>
    <property type="match status" value="2"/>
</dbReference>
<accession>A0A0K8NYI5</accession>
<keyword evidence="2 5" id="KW-0812">Transmembrane</keyword>
<reference evidence="7 8" key="2">
    <citation type="journal article" date="2016" name="Science">
        <title>A bacterium that degrades and assimilates poly(ethylene terephthalate).</title>
        <authorList>
            <person name="Yoshida S."/>
            <person name="Hiraga K."/>
            <person name="Takehana T."/>
            <person name="Taniguchi I."/>
            <person name="Yamaji H."/>
            <person name="Maeda Y."/>
            <person name="Toyohara K."/>
            <person name="Miyamoto K."/>
            <person name="Kimura Y."/>
            <person name="Oda K."/>
        </authorList>
    </citation>
    <scope>NUCLEOTIDE SEQUENCE [LARGE SCALE GENOMIC DNA]</scope>
    <source>
        <strain evidence="8">NBRC 110686 / TISTR 2288 / 201-F6</strain>
    </source>
</reference>
<feature type="transmembrane region" description="Helical" evidence="5">
    <location>
        <begin position="117"/>
        <end position="135"/>
    </location>
</feature>
<feature type="transmembrane region" description="Helical" evidence="5">
    <location>
        <begin position="144"/>
        <end position="162"/>
    </location>
</feature>
<evidence type="ECO:0000256" key="2">
    <source>
        <dbReference type="ARBA" id="ARBA00022692"/>
    </source>
</evidence>
<evidence type="ECO:0000259" key="6">
    <source>
        <dbReference type="Pfam" id="PF00892"/>
    </source>
</evidence>
<feature type="transmembrane region" description="Helical" evidence="5">
    <location>
        <begin position="168"/>
        <end position="186"/>
    </location>
</feature>
<feature type="domain" description="EamA" evidence="6">
    <location>
        <begin position="171"/>
        <end position="298"/>
    </location>
</feature>
<dbReference type="Gene3D" id="1.10.3730.20">
    <property type="match status" value="1"/>
</dbReference>
<keyword evidence="8" id="KW-1185">Reference proteome</keyword>
<dbReference type="GO" id="GO:0016020">
    <property type="term" value="C:membrane"/>
    <property type="evidence" value="ECO:0007669"/>
    <property type="project" value="UniProtKB-SubCell"/>
</dbReference>
<feature type="transmembrane region" description="Helical" evidence="5">
    <location>
        <begin position="257"/>
        <end position="275"/>
    </location>
</feature>
<keyword evidence="3 5" id="KW-1133">Transmembrane helix</keyword>
<evidence type="ECO:0000313" key="8">
    <source>
        <dbReference type="Proteomes" id="UP000037660"/>
    </source>
</evidence>
<feature type="transmembrane region" description="Helical" evidence="5">
    <location>
        <begin position="281"/>
        <end position="298"/>
    </location>
</feature>
<sequence length="305" mass="32711">MNAGSGAIGSAWTRLRRRTDGWSGTTRALAWSVAAGATFSLLNALIRSLSQQLDPLQAQFLRYAGGLLVMLPFVARGGWTAWRPQSLGGQFSRGLLHTAGLSLWFLALPHLPLADTTAIGFTTPIFVMLGAWLVFREPMRWERWVAAAIGFCGVLIVVGAQLGGSSGLHHLVMLASAPLFAASFLVTKALTRHESTGVILLWQALSISLFSLPLALWHWQAPTLPQLAGFLLAGVLGNAAHWCLTQSFRAADISATQSVKFLDLVWAAAMGWLVFGDLPTRSALIGGAVICASTLWIARREAARG</sequence>
<dbReference type="PANTHER" id="PTHR22911">
    <property type="entry name" value="ACYL-MALONYL CONDENSING ENZYME-RELATED"/>
    <property type="match status" value="1"/>
</dbReference>
<evidence type="ECO:0000313" key="7">
    <source>
        <dbReference type="EMBL" id="GAP35433.1"/>
    </source>
</evidence>
<reference evidence="8" key="1">
    <citation type="submission" date="2015-07" db="EMBL/GenBank/DDBJ databases">
        <title>Discovery of a poly(ethylene terephthalate assimilation.</title>
        <authorList>
            <person name="Yoshida S."/>
            <person name="Hiraga K."/>
            <person name="Takehana T."/>
            <person name="Taniguchi I."/>
            <person name="Yamaji H."/>
            <person name="Maeda Y."/>
            <person name="Toyohara K."/>
            <person name="Miyamoto K."/>
            <person name="Kimura Y."/>
            <person name="Oda K."/>
        </authorList>
    </citation>
    <scope>NUCLEOTIDE SEQUENCE [LARGE SCALE GENOMIC DNA]</scope>
    <source>
        <strain evidence="8">NBRC 110686 / TISTR 2288 / 201-F6</strain>
    </source>
</reference>
<dbReference type="PANTHER" id="PTHR22911:SF6">
    <property type="entry name" value="SOLUTE CARRIER FAMILY 35 MEMBER G1"/>
    <property type="match status" value="1"/>
</dbReference>
<organism evidence="7 8">
    <name type="scientific">Piscinibacter sakaiensis</name>
    <name type="common">Ideonella sakaiensis</name>
    <dbReference type="NCBI Taxonomy" id="1547922"/>
    <lineage>
        <taxon>Bacteria</taxon>
        <taxon>Pseudomonadati</taxon>
        <taxon>Pseudomonadota</taxon>
        <taxon>Betaproteobacteria</taxon>
        <taxon>Burkholderiales</taxon>
        <taxon>Sphaerotilaceae</taxon>
        <taxon>Piscinibacter</taxon>
    </lineage>
</organism>
<gene>
    <name evidence="7" type="ORF">ISF6_1206</name>
</gene>
<dbReference type="STRING" id="1547922.ISF6_1206"/>
<evidence type="ECO:0000256" key="4">
    <source>
        <dbReference type="ARBA" id="ARBA00023136"/>
    </source>
</evidence>
<dbReference type="InterPro" id="IPR000620">
    <property type="entry name" value="EamA_dom"/>
</dbReference>
<feature type="transmembrane region" description="Helical" evidence="5">
    <location>
        <begin position="225"/>
        <end position="245"/>
    </location>
</feature>
<keyword evidence="4 5" id="KW-0472">Membrane</keyword>
<feature type="transmembrane region" description="Helical" evidence="5">
    <location>
        <begin position="60"/>
        <end position="82"/>
    </location>
</feature>
<name>A0A0K8NYI5_PISS1</name>
<dbReference type="InterPro" id="IPR037185">
    <property type="entry name" value="EmrE-like"/>
</dbReference>
<dbReference type="RefSeq" id="WP_231638054.1">
    <property type="nucleotide sequence ID" value="NZ_BBYR01000023.1"/>
</dbReference>
<dbReference type="AlphaFoldDB" id="A0A0K8NYI5"/>